<proteinExistence type="predicted"/>
<dbReference type="STRING" id="269621.A0A238FA19"/>
<gene>
    <name evidence="1" type="ORF">BQ2448_1449</name>
</gene>
<sequence>MTSFELSFESTKRFHRVAVGFGVTYTSDHSALDAILPDGYATDKSKDAVVMFEVMELRKLPWLRGRGYNTWGVYVANVVCSRTKKPYTGSYMAVLFDSFTDPITTGREELGFSKLWAELPDGLIEGTNRTHTASWFGEEFMRLELSGLVDKPVEEAPAHHPRAWTHPTQTGILHHRYVPTVGQPGQHDASYTTWCPPPPGKPPVIAYQTVEKTDLSKVKLDIFEKSWEELPTLWNVVKGLKSLPRKELLEVAVQTFRGASDLITNQKVE</sequence>
<dbReference type="Gene3D" id="2.40.400.10">
    <property type="entry name" value="Acetoacetate decarboxylase-like"/>
    <property type="match status" value="1"/>
</dbReference>
<keyword evidence="2" id="KW-1185">Reference proteome</keyword>
<evidence type="ECO:0000313" key="1">
    <source>
        <dbReference type="EMBL" id="SCV70055.1"/>
    </source>
</evidence>
<dbReference type="InterPro" id="IPR023375">
    <property type="entry name" value="ADC_dom_sf"/>
</dbReference>
<dbReference type="SUPFAM" id="SSF160104">
    <property type="entry name" value="Acetoacetate decarboxylase-like"/>
    <property type="match status" value="1"/>
</dbReference>
<dbReference type="OrthoDB" id="1047367at2759"/>
<dbReference type="AlphaFoldDB" id="A0A238FA19"/>
<accession>A0A238FA19</accession>
<dbReference type="GO" id="GO:0016829">
    <property type="term" value="F:lyase activity"/>
    <property type="evidence" value="ECO:0007669"/>
    <property type="project" value="InterPro"/>
</dbReference>
<dbReference type="InterPro" id="IPR010451">
    <property type="entry name" value="Acetoacetate_decarboxylase"/>
</dbReference>
<dbReference type="EMBL" id="FMSP01000005">
    <property type="protein sequence ID" value="SCV70055.1"/>
    <property type="molecule type" value="Genomic_DNA"/>
</dbReference>
<reference evidence="2" key="1">
    <citation type="submission" date="2016-09" db="EMBL/GenBank/DDBJ databases">
        <authorList>
            <person name="Jeantristanb JTB J.-T."/>
            <person name="Ricardo R."/>
        </authorList>
    </citation>
    <scope>NUCLEOTIDE SEQUENCE [LARGE SCALE GENOMIC DNA]</scope>
</reference>
<name>A0A238FA19_9BASI</name>
<protein>
    <submittedName>
        <fullName evidence="1">BQ2448_1449 protein</fullName>
    </submittedName>
</protein>
<dbReference type="Proteomes" id="UP000198372">
    <property type="component" value="Unassembled WGS sequence"/>
</dbReference>
<evidence type="ECO:0000313" key="2">
    <source>
        <dbReference type="Proteomes" id="UP000198372"/>
    </source>
</evidence>
<organism evidence="1 2">
    <name type="scientific">Microbotryum intermedium</name>
    <dbReference type="NCBI Taxonomy" id="269621"/>
    <lineage>
        <taxon>Eukaryota</taxon>
        <taxon>Fungi</taxon>
        <taxon>Dikarya</taxon>
        <taxon>Basidiomycota</taxon>
        <taxon>Pucciniomycotina</taxon>
        <taxon>Microbotryomycetes</taxon>
        <taxon>Microbotryales</taxon>
        <taxon>Microbotryaceae</taxon>
        <taxon>Microbotryum</taxon>
    </lineage>
</organism>
<dbReference type="Pfam" id="PF06314">
    <property type="entry name" value="ADC"/>
    <property type="match status" value="1"/>
</dbReference>